<sequence>MDSTGAPIYVSGRDRRLRVMARMPWWRLAVATTPAALAAAAAWSARSPLLAIGAAALLLLPVALAARLWQRIDTTVNMAPPVPRRWTITENEIRVSAPDATRTWRWAAVVAVAASPDAYLMRQESGIVLDLPRSAMTDSQQGELQRFLTDRGLLP</sequence>
<proteinExistence type="predicted"/>
<keyword evidence="1" id="KW-1133">Transmembrane helix</keyword>
<name>A0ABV8J5U4_9ACTN</name>
<organism evidence="2 3">
    <name type="scientific">Actinoplanes subglobosus</name>
    <dbReference type="NCBI Taxonomy" id="1547892"/>
    <lineage>
        <taxon>Bacteria</taxon>
        <taxon>Bacillati</taxon>
        <taxon>Actinomycetota</taxon>
        <taxon>Actinomycetes</taxon>
        <taxon>Micromonosporales</taxon>
        <taxon>Micromonosporaceae</taxon>
        <taxon>Actinoplanes</taxon>
    </lineage>
</organism>
<keyword evidence="1" id="KW-0472">Membrane</keyword>
<keyword evidence="3" id="KW-1185">Reference proteome</keyword>
<dbReference type="RefSeq" id="WP_378072880.1">
    <property type="nucleotide sequence ID" value="NZ_JBHSBL010000030.1"/>
</dbReference>
<dbReference type="Proteomes" id="UP001595867">
    <property type="component" value="Unassembled WGS sequence"/>
</dbReference>
<evidence type="ECO:0000256" key="1">
    <source>
        <dbReference type="SAM" id="Phobius"/>
    </source>
</evidence>
<evidence type="ECO:0000313" key="3">
    <source>
        <dbReference type="Proteomes" id="UP001595867"/>
    </source>
</evidence>
<keyword evidence="1" id="KW-0812">Transmembrane</keyword>
<reference evidence="3" key="1">
    <citation type="journal article" date="2019" name="Int. J. Syst. Evol. Microbiol.">
        <title>The Global Catalogue of Microorganisms (GCM) 10K type strain sequencing project: providing services to taxonomists for standard genome sequencing and annotation.</title>
        <authorList>
            <consortium name="The Broad Institute Genomics Platform"/>
            <consortium name="The Broad Institute Genome Sequencing Center for Infectious Disease"/>
            <person name="Wu L."/>
            <person name="Ma J."/>
        </authorList>
    </citation>
    <scope>NUCLEOTIDE SEQUENCE [LARGE SCALE GENOMIC DNA]</scope>
    <source>
        <strain evidence="3">TBRC 5832</strain>
    </source>
</reference>
<evidence type="ECO:0000313" key="2">
    <source>
        <dbReference type="EMBL" id="MFC4072003.1"/>
    </source>
</evidence>
<feature type="transmembrane region" description="Helical" evidence="1">
    <location>
        <begin position="49"/>
        <end position="69"/>
    </location>
</feature>
<feature type="transmembrane region" description="Helical" evidence="1">
    <location>
        <begin position="25"/>
        <end position="43"/>
    </location>
</feature>
<dbReference type="EMBL" id="JBHSBL010000030">
    <property type="protein sequence ID" value="MFC4072003.1"/>
    <property type="molecule type" value="Genomic_DNA"/>
</dbReference>
<comment type="caution">
    <text evidence="2">The sequence shown here is derived from an EMBL/GenBank/DDBJ whole genome shotgun (WGS) entry which is preliminary data.</text>
</comment>
<accession>A0ABV8J5U4</accession>
<gene>
    <name evidence="2" type="ORF">ACFO0C_44315</name>
</gene>
<protein>
    <submittedName>
        <fullName evidence="2">YcxB family protein</fullName>
    </submittedName>
</protein>